<dbReference type="Proteomes" id="UP001163223">
    <property type="component" value="Chromosome"/>
</dbReference>
<gene>
    <name evidence="1" type="ORF">OXU80_06135</name>
</gene>
<name>A0ACD4NSD2_9HYPH</name>
<evidence type="ECO:0000313" key="1">
    <source>
        <dbReference type="EMBL" id="WAJ29798.1"/>
    </source>
</evidence>
<proteinExistence type="predicted"/>
<dbReference type="EMBL" id="CP113520">
    <property type="protein sequence ID" value="WAJ29798.1"/>
    <property type="molecule type" value="Genomic_DNA"/>
</dbReference>
<sequence length="152" mass="15730">MTHWRLIAGAASLALAGLFAPAVAQTAAAESVEVAPGLKASVVSLKRLPGKPLVQLDYVLENTGEATVDLGEAGLAGIQGLSGIGLLDFANETEYRIGTADDCLCSDAPEDNALAAKARFEGWAWFSPPETVNGPLAVRFGSARPILDVPLD</sequence>
<accession>A0ACD4NSD2</accession>
<organism evidence="1 2">
    <name type="scientific">Antarcticirhabdus aurantiaca</name>
    <dbReference type="NCBI Taxonomy" id="2606717"/>
    <lineage>
        <taxon>Bacteria</taxon>
        <taxon>Pseudomonadati</taxon>
        <taxon>Pseudomonadota</taxon>
        <taxon>Alphaproteobacteria</taxon>
        <taxon>Hyphomicrobiales</taxon>
        <taxon>Aurantimonadaceae</taxon>
        <taxon>Antarcticirhabdus</taxon>
    </lineage>
</organism>
<reference evidence="1" key="1">
    <citation type="submission" date="2022-11" db="EMBL/GenBank/DDBJ databases">
        <title>beta-Carotene-producing bacterium, Jeongeuplla avenae sp. nov., alleviates the salt stress of Arabidopsis seedlings.</title>
        <authorList>
            <person name="Jiang L."/>
            <person name="Lee J."/>
        </authorList>
    </citation>
    <scope>NUCLEOTIDE SEQUENCE</scope>
    <source>
        <strain evidence="1">DY_R2A_6</strain>
    </source>
</reference>
<protein>
    <submittedName>
        <fullName evidence="1">Uncharacterized protein</fullName>
    </submittedName>
</protein>
<keyword evidence="2" id="KW-1185">Reference proteome</keyword>
<evidence type="ECO:0000313" key="2">
    <source>
        <dbReference type="Proteomes" id="UP001163223"/>
    </source>
</evidence>